<dbReference type="AlphaFoldDB" id="A0A6V7HJ74"/>
<evidence type="ECO:0000256" key="1">
    <source>
        <dbReference type="SAM" id="MobiDB-lite"/>
    </source>
</evidence>
<organism evidence="2 3">
    <name type="scientific">Heterotrigona itama</name>
    <dbReference type="NCBI Taxonomy" id="395501"/>
    <lineage>
        <taxon>Eukaryota</taxon>
        <taxon>Metazoa</taxon>
        <taxon>Ecdysozoa</taxon>
        <taxon>Arthropoda</taxon>
        <taxon>Hexapoda</taxon>
        <taxon>Insecta</taxon>
        <taxon>Pterygota</taxon>
        <taxon>Neoptera</taxon>
        <taxon>Endopterygota</taxon>
        <taxon>Hymenoptera</taxon>
        <taxon>Apocrita</taxon>
        <taxon>Aculeata</taxon>
        <taxon>Apoidea</taxon>
        <taxon>Anthophila</taxon>
        <taxon>Apidae</taxon>
        <taxon>Heterotrigona</taxon>
    </lineage>
</organism>
<sequence>MQRPPTGMQRPPTRMQRPPTGIRLPSIHSMESNQYLLSFEQAVEIGRARDTLIATTKTGVKKWDPRRWSDDVDISRRLRVWRVNLPHWGGSLIQPRTREQC</sequence>
<keyword evidence="3" id="KW-1185">Reference proteome</keyword>
<dbReference type="EMBL" id="CAJDYZ010012149">
    <property type="protein sequence ID" value="CAD1480556.1"/>
    <property type="molecule type" value="Genomic_DNA"/>
</dbReference>
<comment type="caution">
    <text evidence="2">The sequence shown here is derived from an EMBL/GenBank/DDBJ whole genome shotgun (WGS) entry which is preliminary data.</text>
</comment>
<proteinExistence type="predicted"/>
<accession>A0A6V7HJ74</accession>
<evidence type="ECO:0000313" key="3">
    <source>
        <dbReference type="Proteomes" id="UP000752696"/>
    </source>
</evidence>
<evidence type="ECO:0000313" key="2">
    <source>
        <dbReference type="EMBL" id="CAD1480556.1"/>
    </source>
</evidence>
<protein>
    <submittedName>
        <fullName evidence="2">Uncharacterized protein</fullName>
    </submittedName>
</protein>
<feature type="compositionally biased region" description="Low complexity" evidence="1">
    <location>
        <begin position="7"/>
        <end position="21"/>
    </location>
</feature>
<feature type="region of interest" description="Disordered" evidence="1">
    <location>
        <begin position="1"/>
        <end position="22"/>
    </location>
</feature>
<reference evidence="2" key="1">
    <citation type="submission" date="2020-07" db="EMBL/GenBank/DDBJ databases">
        <authorList>
            <person name="Nazaruddin N."/>
        </authorList>
    </citation>
    <scope>NUCLEOTIDE SEQUENCE</scope>
</reference>
<dbReference type="Proteomes" id="UP000752696">
    <property type="component" value="Unassembled WGS sequence"/>
</dbReference>
<name>A0A6V7HJ74_9HYME</name>
<gene>
    <name evidence="2" type="ORF">MHI_LOCUS946282</name>
</gene>